<organism evidence="1 2">
    <name type="scientific">Flavonifractor plautii</name>
    <name type="common">Fusobacterium plautii</name>
    <dbReference type="NCBI Taxonomy" id="292800"/>
    <lineage>
        <taxon>Bacteria</taxon>
        <taxon>Bacillati</taxon>
        <taxon>Bacillota</taxon>
        <taxon>Clostridia</taxon>
        <taxon>Eubacteriales</taxon>
        <taxon>Oscillospiraceae</taxon>
        <taxon>Flavonifractor</taxon>
    </lineage>
</organism>
<proteinExistence type="predicted"/>
<sequence length="68" mass="7599">MAKNKNLSAAKKAKNDEFYTRREDIEAELIPPEIPGDGLCLEGRGRGLYREGRHRPVHAGPPERPECG</sequence>
<reference evidence="1 2" key="1">
    <citation type="journal article" date="2019" name="Nat. Med.">
        <title>A library of human gut bacterial isolates paired with longitudinal multiomics data enables mechanistic microbiome research.</title>
        <authorList>
            <person name="Poyet M."/>
            <person name="Groussin M."/>
            <person name="Gibbons S.M."/>
            <person name="Avila-Pacheco J."/>
            <person name="Jiang X."/>
            <person name="Kearney S.M."/>
            <person name="Perrotta A.R."/>
            <person name="Berdy B."/>
            <person name="Zhao S."/>
            <person name="Lieberman T.D."/>
            <person name="Swanson P.K."/>
            <person name="Smith M."/>
            <person name="Roesemann S."/>
            <person name="Alexander J.E."/>
            <person name="Rich S.A."/>
            <person name="Livny J."/>
            <person name="Vlamakis H."/>
            <person name="Clish C."/>
            <person name="Bullock K."/>
            <person name="Deik A."/>
            <person name="Scott J."/>
            <person name="Pierce K.A."/>
            <person name="Xavier R.J."/>
            <person name="Alm E.J."/>
        </authorList>
    </citation>
    <scope>NUCLEOTIDE SEQUENCE [LARGE SCALE GENOMIC DNA]</scope>
    <source>
        <strain evidence="1 2">BIOML-A2</strain>
    </source>
</reference>
<dbReference type="AlphaFoldDB" id="A0A6I2R2Y0"/>
<name>A0A6I2R2Y0_FLAPL</name>
<protein>
    <submittedName>
        <fullName evidence="1">Uncharacterized protein</fullName>
    </submittedName>
</protein>
<dbReference type="EMBL" id="WKPR01000013">
    <property type="protein sequence ID" value="MSB20541.1"/>
    <property type="molecule type" value="Genomic_DNA"/>
</dbReference>
<accession>A0A6I2R2Y0</accession>
<gene>
    <name evidence="1" type="ORF">GKE97_13570</name>
</gene>
<evidence type="ECO:0000313" key="1">
    <source>
        <dbReference type="EMBL" id="MSB20541.1"/>
    </source>
</evidence>
<dbReference type="Proteomes" id="UP000434475">
    <property type="component" value="Unassembled WGS sequence"/>
</dbReference>
<evidence type="ECO:0000313" key="2">
    <source>
        <dbReference type="Proteomes" id="UP000434475"/>
    </source>
</evidence>
<comment type="caution">
    <text evidence="1">The sequence shown here is derived from an EMBL/GenBank/DDBJ whole genome shotgun (WGS) entry which is preliminary data.</text>
</comment>